<dbReference type="SMART" id="SM00320">
    <property type="entry name" value="WD40"/>
    <property type="match status" value="6"/>
</dbReference>
<feature type="signal peptide" evidence="4">
    <location>
        <begin position="1"/>
        <end position="16"/>
    </location>
</feature>
<dbReference type="PROSITE" id="PS50294">
    <property type="entry name" value="WD_REPEATS_REGION"/>
    <property type="match status" value="1"/>
</dbReference>
<feature type="repeat" description="WD" evidence="3">
    <location>
        <begin position="265"/>
        <end position="306"/>
    </location>
</feature>
<dbReference type="PROSITE" id="PS50082">
    <property type="entry name" value="WD_REPEATS_2"/>
    <property type="match status" value="2"/>
</dbReference>
<proteinExistence type="predicted"/>
<evidence type="ECO:0000256" key="3">
    <source>
        <dbReference type="PROSITE-ProRule" id="PRU00221"/>
    </source>
</evidence>
<keyword evidence="1 3" id="KW-0853">WD repeat</keyword>
<dbReference type="InterPro" id="IPR036909">
    <property type="entry name" value="Cyt_c-like_dom_sf"/>
</dbReference>
<dbReference type="Proteomes" id="UP001499852">
    <property type="component" value="Unassembled WGS sequence"/>
</dbReference>
<dbReference type="SUPFAM" id="SSF50978">
    <property type="entry name" value="WD40 repeat-like"/>
    <property type="match status" value="1"/>
</dbReference>
<dbReference type="PANTHER" id="PTHR19848">
    <property type="entry name" value="WD40 REPEAT PROTEIN"/>
    <property type="match status" value="1"/>
</dbReference>
<protein>
    <recommendedName>
        <fullName evidence="5">Cytochrome C Planctomycete-type domain-containing protein</fullName>
    </recommendedName>
</protein>
<evidence type="ECO:0000256" key="2">
    <source>
        <dbReference type="ARBA" id="ARBA00022737"/>
    </source>
</evidence>
<evidence type="ECO:0000256" key="4">
    <source>
        <dbReference type="SAM" id="SignalP"/>
    </source>
</evidence>
<feature type="domain" description="Cytochrome C Planctomycete-type" evidence="5">
    <location>
        <begin position="33"/>
        <end position="90"/>
    </location>
</feature>
<dbReference type="InterPro" id="IPR001680">
    <property type="entry name" value="WD40_rpt"/>
</dbReference>
<gene>
    <name evidence="6" type="ORF">GCM10023213_37260</name>
</gene>
<name>A0ABP9PF21_9BACT</name>
<feature type="repeat" description="WD" evidence="3">
    <location>
        <begin position="307"/>
        <end position="341"/>
    </location>
</feature>
<dbReference type="SUPFAM" id="SSF46626">
    <property type="entry name" value="Cytochrome c"/>
    <property type="match status" value="1"/>
</dbReference>
<organism evidence="6 7">
    <name type="scientific">Prosthecobacter algae</name>
    <dbReference type="NCBI Taxonomy" id="1144682"/>
    <lineage>
        <taxon>Bacteria</taxon>
        <taxon>Pseudomonadati</taxon>
        <taxon>Verrucomicrobiota</taxon>
        <taxon>Verrucomicrobiia</taxon>
        <taxon>Verrucomicrobiales</taxon>
        <taxon>Verrucomicrobiaceae</taxon>
        <taxon>Prosthecobacter</taxon>
    </lineage>
</organism>
<evidence type="ECO:0000259" key="5">
    <source>
        <dbReference type="Pfam" id="PF07635"/>
    </source>
</evidence>
<keyword evidence="4" id="KW-0732">Signal</keyword>
<dbReference type="InterPro" id="IPR011429">
    <property type="entry name" value="Cyt_c_Planctomycete-type"/>
</dbReference>
<comment type="caution">
    <text evidence="6">The sequence shown here is derived from an EMBL/GenBank/DDBJ whole genome shotgun (WGS) entry which is preliminary data.</text>
</comment>
<dbReference type="PANTHER" id="PTHR19848:SF8">
    <property type="entry name" value="F-BOX AND WD REPEAT DOMAIN CONTAINING 7"/>
    <property type="match status" value="1"/>
</dbReference>
<dbReference type="Pfam" id="PF07635">
    <property type="entry name" value="PSCyt1"/>
    <property type="match status" value="1"/>
</dbReference>
<reference evidence="7" key="1">
    <citation type="journal article" date="2019" name="Int. J. Syst. Evol. Microbiol.">
        <title>The Global Catalogue of Microorganisms (GCM) 10K type strain sequencing project: providing services to taxonomists for standard genome sequencing and annotation.</title>
        <authorList>
            <consortium name="The Broad Institute Genomics Platform"/>
            <consortium name="The Broad Institute Genome Sequencing Center for Infectious Disease"/>
            <person name="Wu L."/>
            <person name="Ma J."/>
        </authorList>
    </citation>
    <scope>NUCLEOTIDE SEQUENCE [LARGE SCALE GENOMIC DNA]</scope>
    <source>
        <strain evidence="7">JCM 18053</strain>
    </source>
</reference>
<keyword evidence="2" id="KW-0677">Repeat</keyword>
<evidence type="ECO:0000313" key="7">
    <source>
        <dbReference type="Proteomes" id="UP001499852"/>
    </source>
</evidence>
<keyword evidence="7" id="KW-1185">Reference proteome</keyword>
<dbReference type="InterPro" id="IPR015943">
    <property type="entry name" value="WD40/YVTN_repeat-like_dom_sf"/>
</dbReference>
<dbReference type="EMBL" id="BAABIA010000008">
    <property type="protein sequence ID" value="GAA5145535.1"/>
    <property type="molecule type" value="Genomic_DNA"/>
</dbReference>
<sequence>MRFIIASFLASSSALAAPVSFSKQIAPILAGQCLECHRAEKAKGGYRLDTFEQLLKTGDSEEATVVPGKAEASELYELLVVHDDSDRMPKKADALPEKDIALIRQWISEGAKYDGSNAQASLTSLLPQKVAQTLEKYPRPIPVTALALNGDGKVLVTSGYHEVLSWDPATGKMRGRLAGMPERVLGLSFVQGGPWLAVAGGTPGRSGEVWLVNYAKPAERKRLAQMRDCALDAVTSPDGKYLVTAGADNRVRCFALPEGKEIWNLEAHADWILGLAISPDGQHVATASRDRTAKVMKTATGEIEGTFTGHSVPVLSVAFAPDGKEVISGGQDGEARRWTLDGTGKKDSTLRPAGRTEVLALSYLNQDTPITASGSGQVSVIDAKARKTKARLVMHGDRVNAMALLGGGDGQAVITASHDGEIRITQMVDNKELRKFVASPGW</sequence>
<dbReference type="CDD" id="cd00200">
    <property type="entry name" value="WD40"/>
    <property type="match status" value="1"/>
</dbReference>
<dbReference type="RefSeq" id="WP_345737908.1">
    <property type="nucleotide sequence ID" value="NZ_BAABIA010000008.1"/>
</dbReference>
<dbReference type="Gene3D" id="2.130.10.10">
    <property type="entry name" value="YVTN repeat-like/Quinoprotein amine dehydrogenase"/>
    <property type="match status" value="2"/>
</dbReference>
<evidence type="ECO:0000313" key="6">
    <source>
        <dbReference type="EMBL" id="GAA5145535.1"/>
    </source>
</evidence>
<dbReference type="Pfam" id="PF00400">
    <property type="entry name" value="WD40"/>
    <property type="match status" value="3"/>
</dbReference>
<accession>A0ABP9PF21</accession>
<evidence type="ECO:0000256" key="1">
    <source>
        <dbReference type="ARBA" id="ARBA00022574"/>
    </source>
</evidence>
<feature type="chain" id="PRO_5047005902" description="Cytochrome C Planctomycete-type domain-containing protein" evidence="4">
    <location>
        <begin position="17"/>
        <end position="442"/>
    </location>
</feature>
<dbReference type="InterPro" id="IPR036322">
    <property type="entry name" value="WD40_repeat_dom_sf"/>
</dbReference>